<name>A0AA48HKF0_9ALTE</name>
<feature type="signal peptide" evidence="2">
    <location>
        <begin position="1"/>
        <end position="26"/>
    </location>
</feature>
<evidence type="ECO:0000313" key="4">
    <source>
        <dbReference type="Proteomes" id="UP001333710"/>
    </source>
</evidence>
<keyword evidence="2" id="KW-0732">Signal</keyword>
<proteinExistence type="predicted"/>
<keyword evidence="4" id="KW-1185">Reference proteome</keyword>
<gene>
    <name evidence="3" type="ORF">MACH26_19070</name>
</gene>
<feature type="coiled-coil region" evidence="1">
    <location>
        <begin position="69"/>
        <end position="96"/>
    </location>
</feature>
<reference evidence="3" key="1">
    <citation type="submission" date="2023-01" db="EMBL/GenBank/DDBJ databases">
        <title>Complete genome sequence of Planctobacterium marinum strain Dej080120_11.</title>
        <authorList>
            <person name="Ueki S."/>
            <person name="Maruyama F."/>
        </authorList>
    </citation>
    <scope>NUCLEOTIDE SEQUENCE</scope>
    <source>
        <strain evidence="3">Dej080120_11</strain>
    </source>
</reference>
<evidence type="ECO:0000256" key="1">
    <source>
        <dbReference type="SAM" id="Coils"/>
    </source>
</evidence>
<sequence>MKQHSILLSSLTALVFSSALCLSVQAQDDASGASNWSPVASETLLKLPANIMEKRIEQEFSMSPMATQLVQADGQLQQHKNRIDALKRDLSSAASEVAQDIKFELVKEKSAYLDVLHESHALRKQLALQKQQVYEDVLAKLRHQSGSVSASEQFKLREKQQAARQRMEKVMSNVDQTLMHTQFGETSRYGDEYAANLAQIEKLKAAIARHDIGQQPVWNGEVVTSEEYIRQLMVNSAQDFALLDQEGLILSYMSRLVALDAQALEYELAYGETAQSPNFGGQTRQAVDAIL</sequence>
<evidence type="ECO:0000256" key="2">
    <source>
        <dbReference type="SAM" id="SignalP"/>
    </source>
</evidence>
<evidence type="ECO:0000313" key="3">
    <source>
        <dbReference type="EMBL" id="BDX06386.1"/>
    </source>
</evidence>
<dbReference type="KEGG" id="pmaw:MACH26_19070"/>
<feature type="chain" id="PRO_5041289259" evidence="2">
    <location>
        <begin position="27"/>
        <end position="291"/>
    </location>
</feature>
<dbReference type="Proteomes" id="UP001333710">
    <property type="component" value="Chromosome"/>
</dbReference>
<organism evidence="3 4">
    <name type="scientific">Planctobacterium marinum</name>
    <dbReference type="NCBI Taxonomy" id="1631968"/>
    <lineage>
        <taxon>Bacteria</taxon>
        <taxon>Pseudomonadati</taxon>
        <taxon>Pseudomonadota</taxon>
        <taxon>Gammaproteobacteria</taxon>
        <taxon>Alteromonadales</taxon>
        <taxon>Alteromonadaceae</taxon>
        <taxon>Planctobacterium</taxon>
    </lineage>
</organism>
<dbReference type="AlphaFoldDB" id="A0AA48HKF0"/>
<accession>A0AA48HKF0</accession>
<keyword evidence="1" id="KW-0175">Coiled coil</keyword>
<dbReference type="RefSeq" id="WP_338292405.1">
    <property type="nucleotide sequence ID" value="NZ_AP027272.1"/>
</dbReference>
<dbReference type="EMBL" id="AP027272">
    <property type="protein sequence ID" value="BDX06386.1"/>
    <property type="molecule type" value="Genomic_DNA"/>
</dbReference>
<protein>
    <submittedName>
        <fullName evidence="3">Uncharacterized protein</fullName>
    </submittedName>
</protein>